<evidence type="ECO:0000313" key="1">
    <source>
        <dbReference type="EMBL" id="RHG30811.1"/>
    </source>
</evidence>
<accession>A0A414T9H7</accession>
<gene>
    <name evidence="1" type="ORF">DW264_00770</name>
</gene>
<proteinExistence type="predicted"/>
<evidence type="ECO:0000313" key="2">
    <source>
        <dbReference type="Proteomes" id="UP000284051"/>
    </source>
</evidence>
<reference evidence="1 2" key="1">
    <citation type="submission" date="2018-08" db="EMBL/GenBank/DDBJ databases">
        <title>A genome reference for cultivated species of the human gut microbiota.</title>
        <authorList>
            <person name="Zou Y."/>
            <person name="Xue W."/>
            <person name="Luo G."/>
        </authorList>
    </citation>
    <scope>NUCLEOTIDE SEQUENCE [LARGE SCALE GENOMIC DNA]</scope>
    <source>
        <strain evidence="1 2">AM22-21LB</strain>
    </source>
</reference>
<dbReference type="Proteomes" id="UP000284051">
    <property type="component" value="Unassembled WGS sequence"/>
</dbReference>
<dbReference type="AlphaFoldDB" id="A0A414T9H7"/>
<dbReference type="EMBL" id="QRID01000001">
    <property type="protein sequence ID" value="RHG30811.1"/>
    <property type="molecule type" value="Genomic_DNA"/>
</dbReference>
<sequence length="112" mass="12675">MFADGSHIIYVNGNYKGNDAIGQLISDFHQTNPENMHYDALAQGVKHFKEVEGGHEKISEIVEKYGDERAMKAKIVSTQNLMKNMKLTLEQALNVLEIQGDEWAVITKQLQK</sequence>
<name>A0A414T9H7_9FIRM</name>
<protein>
    <submittedName>
        <fullName evidence="1">Uncharacterized protein</fullName>
    </submittedName>
</protein>
<organism evidence="1 2">
    <name type="scientific">Roseburia intestinalis</name>
    <dbReference type="NCBI Taxonomy" id="166486"/>
    <lineage>
        <taxon>Bacteria</taxon>
        <taxon>Bacillati</taxon>
        <taxon>Bacillota</taxon>
        <taxon>Clostridia</taxon>
        <taxon>Lachnospirales</taxon>
        <taxon>Lachnospiraceae</taxon>
        <taxon>Roseburia</taxon>
    </lineage>
</organism>
<comment type="caution">
    <text evidence="1">The sequence shown here is derived from an EMBL/GenBank/DDBJ whole genome shotgun (WGS) entry which is preliminary data.</text>
</comment>